<feature type="domain" description="2Fe-2S ferredoxin-type" evidence="10">
    <location>
        <begin position="277"/>
        <end position="361"/>
    </location>
</feature>
<evidence type="ECO:0000313" key="13">
    <source>
        <dbReference type="Proteomes" id="UP000030960"/>
    </source>
</evidence>
<dbReference type="STRING" id="561184.SAMN05216376_105360"/>
<evidence type="ECO:0000256" key="1">
    <source>
        <dbReference type="ARBA" id="ARBA00001974"/>
    </source>
</evidence>
<dbReference type="RefSeq" id="WP_043138464.1">
    <property type="nucleotide sequence ID" value="NZ_JSUQ01000003.1"/>
</dbReference>
<dbReference type="PATRIC" id="fig|1515334.3.peg.1193"/>
<feature type="domain" description="FAD-binding FR-type" evidence="11">
    <location>
        <begin position="17"/>
        <end position="120"/>
    </location>
</feature>
<dbReference type="InterPro" id="IPR050415">
    <property type="entry name" value="MRET"/>
</dbReference>
<dbReference type="InterPro" id="IPR012675">
    <property type="entry name" value="Beta-grasp_dom_sf"/>
</dbReference>
<dbReference type="InterPro" id="IPR017938">
    <property type="entry name" value="Riboflavin_synthase-like_b-brl"/>
</dbReference>
<dbReference type="GO" id="GO:0016491">
    <property type="term" value="F:oxidoreductase activity"/>
    <property type="evidence" value="ECO:0007669"/>
    <property type="project" value="UniProtKB-KW"/>
</dbReference>
<dbReference type="GO" id="GO:0046872">
    <property type="term" value="F:metal ion binding"/>
    <property type="evidence" value="ECO:0007669"/>
    <property type="project" value="UniProtKB-KW"/>
</dbReference>
<dbReference type="SUPFAM" id="SSF54292">
    <property type="entry name" value="2Fe-2S ferredoxin-like"/>
    <property type="match status" value="1"/>
</dbReference>
<dbReference type="SUPFAM" id="SSF52343">
    <property type="entry name" value="Ferredoxin reductase-like, C-terminal NADP-linked domain"/>
    <property type="match status" value="1"/>
</dbReference>
<dbReference type="Gene3D" id="2.40.30.10">
    <property type="entry name" value="Translation factors"/>
    <property type="match status" value="1"/>
</dbReference>
<dbReference type="EMBL" id="JSUQ01000003">
    <property type="protein sequence ID" value="KHQ54593.1"/>
    <property type="molecule type" value="Genomic_DNA"/>
</dbReference>
<dbReference type="PRINTS" id="PR00410">
    <property type="entry name" value="PHEHYDRXLASE"/>
</dbReference>
<dbReference type="Pfam" id="PF00970">
    <property type="entry name" value="FAD_binding_6"/>
    <property type="match status" value="1"/>
</dbReference>
<dbReference type="AlphaFoldDB" id="A0A0B3S6J8"/>
<organism evidence="12 13">
    <name type="scientific">Mameliella alba</name>
    <dbReference type="NCBI Taxonomy" id="561184"/>
    <lineage>
        <taxon>Bacteria</taxon>
        <taxon>Pseudomonadati</taxon>
        <taxon>Pseudomonadota</taxon>
        <taxon>Alphaproteobacteria</taxon>
        <taxon>Rhodobacterales</taxon>
        <taxon>Roseobacteraceae</taxon>
        <taxon>Mameliella</taxon>
    </lineage>
</organism>
<comment type="similarity">
    <text evidence="9">In the N-terminal section; belongs to the FAD-binding oxidoreductase type 6 family.</text>
</comment>
<evidence type="ECO:0000256" key="9">
    <source>
        <dbReference type="ARBA" id="ARBA00061434"/>
    </source>
</evidence>
<dbReference type="PANTHER" id="PTHR47354:SF6">
    <property type="entry name" value="NADH OXIDOREDUCTASE HCR"/>
    <property type="match status" value="1"/>
</dbReference>
<dbReference type="InterPro" id="IPR001433">
    <property type="entry name" value="OxRdtase_FAD/NAD-bd"/>
</dbReference>
<evidence type="ECO:0000256" key="4">
    <source>
        <dbReference type="ARBA" id="ARBA00022723"/>
    </source>
</evidence>
<keyword evidence="6" id="KW-0560">Oxidoreductase</keyword>
<dbReference type="Proteomes" id="UP000030960">
    <property type="component" value="Unassembled WGS sequence"/>
</dbReference>
<name>A0A0B3S6J8_9RHOB</name>
<dbReference type="PROSITE" id="PS00197">
    <property type="entry name" value="2FE2S_FER_1"/>
    <property type="match status" value="1"/>
</dbReference>
<dbReference type="InterPro" id="IPR017927">
    <property type="entry name" value="FAD-bd_FR_type"/>
</dbReference>
<proteinExistence type="inferred from homology"/>
<dbReference type="PROSITE" id="PS51384">
    <property type="entry name" value="FAD_FR"/>
    <property type="match status" value="1"/>
</dbReference>
<evidence type="ECO:0000256" key="7">
    <source>
        <dbReference type="ARBA" id="ARBA00023004"/>
    </source>
</evidence>
<dbReference type="Pfam" id="PF00111">
    <property type="entry name" value="Fer2"/>
    <property type="match status" value="1"/>
</dbReference>
<evidence type="ECO:0000259" key="10">
    <source>
        <dbReference type="PROSITE" id="PS51085"/>
    </source>
</evidence>
<protein>
    <submittedName>
        <fullName evidence="12">Flavodoxin reductases (Ferredoxin-NADPH reductases) family 1</fullName>
    </submittedName>
</protein>
<evidence type="ECO:0000256" key="3">
    <source>
        <dbReference type="ARBA" id="ARBA00022714"/>
    </source>
</evidence>
<dbReference type="InterPro" id="IPR006058">
    <property type="entry name" value="2Fe2S_fd_BS"/>
</dbReference>
<evidence type="ECO:0000259" key="11">
    <source>
        <dbReference type="PROSITE" id="PS51384"/>
    </source>
</evidence>
<comment type="caution">
    <text evidence="12">The sequence shown here is derived from an EMBL/GenBank/DDBJ whole genome shotgun (WGS) entry which is preliminary data.</text>
</comment>
<dbReference type="Gene3D" id="3.40.50.80">
    <property type="entry name" value="Nucleotide-binding domain of ferredoxin-NADP reductase (FNR) module"/>
    <property type="match status" value="1"/>
</dbReference>
<comment type="cofactor">
    <cofactor evidence="1">
        <name>FAD</name>
        <dbReference type="ChEBI" id="CHEBI:57692"/>
    </cofactor>
</comment>
<dbReference type="SUPFAM" id="SSF63380">
    <property type="entry name" value="Riboflavin synthase domain-like"/>
    <property type="match status" value="1"/>
</dbReference>
<dbReference type="InterPro" id="IPR036010">
    <property type="entry name" value="2Fe-2S_ferredoxin-like_sf"/>
</dbReference>
<sequence length="361" mass="39146">MGLDMDLTASADDGIWTDAEPLVCCAVVPEAPNTATFSFVSPSGAQFSYDPGQFLTLELPVPGGTVWNTYTISSSPSRPLTIAVTVKAQAGSVGTRWMLDHLQPGMKIKAIGPAGIFSLPRKEQKKYLFISAGSGITPSLSMTTYLYDRGTNIDVTFVHCAHRPQDIIARQRLEQMASRVPSLKLFFIVEEDDPYRVWTGLRGRLNQLMIGLIAGDYLDREVYCCGPEPFMNAVREMLIALGYDMDLYHQESFTAPVKEEEQLPEHDDVIPDEEASASIAFARSEVTADCTETDTVLAVARGAGIVIPSGCTFGVCGTCKVKKTSGEVHMVHNGGISEDDIDDGYILACCSKPIGAVELDV</sequence>
<evidence type="ECO:0000256" key="8">
    <source>
        <dbReference type="ARBA" id="ARBA00023014"/>
    </source>
</evidence>
<dbReference type="CDD" id="cd06215">
    <property type="entry name" value="FNR_iron_sulfur_binding_1"/>
    <property type="match status" value="1"/>
</dbReference>
<evidence type="ECO:0000256" key="6">
    <source>
        <dbReference type="ARBA" id="ARBA00023002"/>
    </source>
</evidence>
<dbReference type="OrthoDB" id="9796486at2"/>
<keyword evidence="13" id="KW-1185">Reference proteome</keyword>
<gene>
    <name evidence="12" type="ORF">OA50_01189</name>
</gene>
<dbReference type="InterPro" id="IPR008333">
    <property type="entry name" value="Cbr1-like_FAD-bd_dom"/>
</dbReference>
<dbReference type="Gene3D" id="3.10.20.30">
    <property type="match status" value="1"/>
</dbReference>
<dbReference type="InterPro" id="IPR039261">
    <property type="entry name" value="FNR_nucleotide-bd"/>
</dbReference>
<evidence type="ECO:0000313" key="12">
    <source>
        <dbReference type="EMBL" id="KHQ54593.1"/>
    </source>
</evidence>
<keyword evidence="4" id="KW-0479">Metal-binding</keyword>
<dbReference type="CDD" id="cd00207">
    <property type="entry name" value="fer2"/>
    <property type="match status" value="1"/>
</dbReference>
<keyword evidence="7" id="KW-0408">Iron</keyword>
<accession>A0A0B3S6J8</accession>
<reference evidence="12 13" key="1">
    <citation type="submission" date="2014-10" db="EMBL/GenBank/DDBJ databases">
        <title>Genome sequence of Ponticoccus sp. strain UMTAT08 isolated from clonal culture of toxic dinoflagellate Alexandrium tamiyavanichii.</title>
        <authorList>
            <person name="Gan H.Y."/>
            <person name="Muhd D.-D."/>
            <person name="Mohd Noor M.E."/>
            <person name="Yeong Y.S."/>
            <person name="Usup G."/>
        </authorList>
    </citation>
    <scope>NUCLEOTIDE SEQUENCE [LARGE SCALE GENOMIC DNA]</scope>
    <source>
        <strain evidence="12 13">UMTAT08</strain>
    </source>
</reference>
<keyword evidence="5" id="KW-0274">FAD</keyword>
<dbReference type="Pfam" id="PF00175">
    <property type="entry name" value="NAD_binding_1"/>
    <property type="match status" value="1"/>
</dbReference>
<dbReference type="GO" id="GO:0051537">
    <property type="term" value="F:2 iron, 2 sulfur cluster binding"/>
    <property type="evidence" value="ECO:0007669"/>
    <property type="project" value="UniProtKB-KW"/>
</dbReference>
<dbReference type="InterPro" id="IPR001041">
    <property type="entry name" value="2Fe-2S_ferredoxin-type"/>
</dbReference>
<evidence type="ECO:0000256" key="2">
    <source>
        <dbReference type="ARBA" id="ARBA00022630"/>
    </source>
</evidence>
<evidence type="ECO:0000256" key="5">
    <source>
        <dbReference type="ARBA" id="ARBA00022827"/>
    </source>
</evidence>
<keyword evidence="3" id="KW-0001">2Fe-2S</keyword>
<dbReference type="PROSITE" id="PS51085">
    <property type="entry name" value="2FE2S_FER_2"/>
    <property type="match status" value="1"/>
</dbReference>
<keyword evidence="8" id="KW-0411">Iron-sulfur</keyword>
<dbReference type="PANTHER" id="PTHR47354">
    <property type="entry name" value="NADH OXIDOREDUCTASE HCR"/>
    <property type="match status" value="1"/>
</dbReference>
<keyword evidence="2" id="KW-0285">Flavoprotein</keyword>